<evidence type="ECO:0000256" key="1">
    <source>
        <dbReference type="SAM" id="Phobius"/>
    </source>
</evidence>
<feature type="non-terminal residue" evidence="2">
    <location>
        <position position="72"/>
    </location>
</feature>
<protein>
    <submittedName>
        <fullName evidence="2">Uncharacterized protein</fullName>
    </submittedName>
</protein>
<keyword evidence="1" id="KW-0812">Transmembrane</keyword>
<keyword evidence="1" id="KW-0472">Membrane</keyword>
<name>A0A381SCH0_9ZZZZ</name>
<feature type="transmembrane region" description="Helical" evidence="1">
    <location>
        <begin position="51"/>
        <end position="69"/>
    </location>
</feature>
<gene>
    <name evidence="2" type="ORF">METZ01_LOCUS54639</name>
</gene>
<reference evidence="2" key="1">
    <citation type="submission" date="2018-05" db="EMBL/GenBank/DDBJ databases">
        <authorList>
            <person name="Lanie J.A."/>
            <person name="Ng W.-L."/>
            <person name="Kazmierczak K.M."/>
            <person name="Andrzejewski T.M."/>
            <person name="Davidsen T.M."/>
            <person name="Wayne K.J."/>
            <person name="Tettelin H."/>
            <person name="Glass J.I."/>
            <person name="Rusch D."/>
            <person name="Podicherti R."/>
            <person name="Tsui H.-C.T."/>
            <person name="Winkler M.E."/>
        </authorList>
    </citation>
    <scope>NUCLEOTIDE SEQUENCE</scope>
</reference>
<dbReference type="AlphaFoldDB" id="A0A381SCH0"/>
<proteinExistence type="predicted"/>
<sequence>MFVYTELQPHLIFLIIMLVLSWGLATWLTWQNRKLHCELVPQFNWISRYGLFTGTILMIFSLWFLSLFYNEL</sequence>
<keyword evidence="1" id="KW-1133">Transmembrane helix</keyword>
<dbReference type="EMBL" id="UINC01002938">
    <property type="protein sequence ID" value="SVA01785.1"/>
    <property type="molecule type" value="Genomic_DNA"/>
</dbReference>
<accession>A0A381SCH0</accession>
<organism evidence="2">
    <name type="scientific">marine metagenome</name>
    <dbReference type="NCBI Taxonomy" id="408172"/>
    <lineage>
        <taxon>unclassified sequences</taxon>
        <taxon>metagenomes</taxon>
        <taxon>ecological metagenomes</taxon>
    </lineage>
</organism>
<feature type="transmembrane region" description="Helical" evidence="1">
    <location>
        <begin position="12"/>
        <end position="30"/>
    </location>
</feature>
<evidence type="ECO:0000313" key="2">
    <source>
        <dbReference type="EMBL" id="SVA01785.1"/>
    </source>
</evidence>